<dbReference type="AlphaFoldDB" id="A0A964TCT8"/>
<dbReference type="EMBL" id="JAAABI010000002">
    <property type="protein sequence ID" value="NAY91806.1"/>
    <property type="molecule type" value="Genomic_DNA"/>
</dbReference>
<dbReference type="InterPro" id="IPR047690">
    <property type="entry name" value="IPExxxVDY_fam"/>
</dbReference>
<sequence length="154" mass="17929">MLTKHKISADFYDDEFKLIAIHSGLADYAITYAINDDCGLRLKRMTNDLQIGANTSFSMFDWEDKYSDTYWTLISNKCEMEEVISSEGLFTSSTSVKKNYLIEERKEVDYFLKVDAVDEYILYQQVKKINKIANVVTAYPVEIRSLKSKRNLIF</sequence>
<name>A0A964TCT8_9FLAO</name>
<evidence type="ECO:0000313" key="1">
    <source>
        <dbReference type="EMBL" id="NAY91806.1"/>
    </source>
</evidence>
<keyword evidence="2" id="KW-1185">Reference proteome</keyword>
<proteinExistence type="predicted"/>
<accession>A0A964TCT8</accession>
<organism evidence="1 2">
    <name type="scientific">Flagellimonas ochracea</name>
    <dbReference type="NCBI Taxonomy" id="2696472"/>
    <lineage>
        <taxon>Bacteria</taxon>
        <taxon>Pseudomonadati</taxon>
        <taxon>Bacteroidota</taxon>
        <taxon>Flavobacteriia</taxon>
        <taxon>Flavobacteriales</taxon>
        <taxon>Flavobacteriaceae</taxon>
        <taxon>Flagellimonas</taxon>
    </lineage>
</organism>
<dbReference type="Proteomes" id="UP000667650">
    <property type="component" value="Unassembled WGS sequence"/>
</dbReference>
<dbReference type="NCBIfam" id="NF033205">
    <property type="entry name" value="IPExxxVDY"/>
    <property type="match status" value="1"/>
</dbReference>
<gene>
    <name evidence="1" type="ORF">GTQ34_07750</name>
</gene>
<reference evidence="1" key="1">
    <citation type="submission" date="2020-01" db="EMBL/GenBank/DDBJ databases">
        <title>Muricauda ochracea sp. nov., isolated from a tidal flat of Garorim bay in Korea.</title>
        <authorList>
            <person name="Kim D."/>
            <person name="Yoo Y."/>
            <person name="Kim J.-J."/>
        </authorList>
    </citation>
    <scope>NUCLEOTIDE SEQUENCE</scope>
    <source>
        <strain evidence="1">JGD-17</strain>
    </source>
</reference>
<comment type="caution">
    <text evidence="1">The sequence shown here is derived from an EMBL/GenBank/DDBJ whole genome shotgun (WGS) entry which is preliminary data.</text>
</comment>
<dbReference type="RefSeq" id="WP_166523207.1">
    <property type="nucleotide sequence ID" value="NZ_JAAABI010000002.1"/>
</dbReference>
<evidence type="ECO:0000313" key="2">
    <source>
        <dbReference type="Proteomes" id="UP000667650"/>
    </source>
</evidence>
<protein>
    <submittedName>
        <fullName evidence="1">IPExxxVDY family protein</fullName>
    </submittedName>
</protein>